<organism evidence="2 3">
    <name type="scientific">Cucurbitaria berberidis CBS 394.84</name>
    <dbReference type="NCBI Taxonomy" id="1168544"/>
    <lineage>
        <taxon>Eukaryota</taxon>
        <taxon>Fungi</taxon>
        <taxon>Dikarya</taxon>
        <taxon>Ascomycota</taxon>
        <taxon>Pezizomycotina</taxon>
        <taxon>Dothideomycetes</taxon>
        <taxon>Pleosporomycetidae</taxon>
        <taxon>Pleosporales</taxon>
        <taxon>Pleosporineae</taxon>
        <taxon>Cucurbitariaceae</taxon>
        <taxon>Cucurbitaria</taxon>
    </lineage>
</organism>
<name>A0A9P4LED2_9PLEO</name>
<dbReference type="GeneID" id="63853110"/>
<accession>A0A9P4LED2</accession>
<evidence type="ECO:0000313" key="3">
    <source>
        <dbReference type="Proteomes" id="UP000800039"/>
    </source>
</evidence>
<dbReference type="AlphaFoldDB" id="A0A9P4LED2"/>
<proteinExistence type="predicted"/>
<evidence type="ECO:0000256" key="1">
    <source>
        <dbReference type="SAM" id="MobiDB-lite"/>
    </source>
</evidence>
<gene>
    <name evidence="2" type="ORF">K460DRAFT_391983</name>
</gene>
<sequence length="230" mass="24538">MDSPITACVCLSVCLSVYKRRNRRTGTHTQARALYHPALPCRLQVFLTSKSPSLQVSKSSTLNSPSKPFPCKEALYTCSATVDVAAHARHASHASFALPCAHPSSIIIIIMAHGTSKPSSPSVGPLLHPSFLLQEPTSRTLSWLLVCNRSQPVTCRPFASPWLVPSATSANRRYQPGKSSVSGALSSQESGSADVLRRENRSVAASSSISSSSSRSSSTLHCARPPPNKS</sequence>
<dbReference type="RefSeq" id="XP_040794331.1">
    <property type="nucleotide sequence ID" value="XM_040935859.1"/>
</dbReference>
<evidence type="ECO:0000313" key="2">
    <source>
        <dbReference type="EMBL" id="KAF1851768.1"/>
    </source>
</evidence>
<feature type="region of interest" description="Disordered" evidence="1">
    <location>
        <begin position="170"/>
        <end position="230"/>
    </location>
</feature>
<protein>
    <submittedName>
        <fullName evidence="2">Uncharacterized protein</fullName>
    </submittedName>
</protein>
<dbReference type="EMBL" id="ML976614">
    <property type="protein sequence ID" value="KAF1851768.1"/>
    <property type="molecule type" value="Genomic_DNA"/>
</dbReference>
<comment type="caution">
    <text evidence="2">The sequence shown here is derived from an EMBL/GenBank/DDBJ whole genome shotgun (WGS) entry which is preliminary data.</text>
</comment>
<feature type="compositionally biased region" description="Low complexity" evidence="1">
    <location>
        <begin position="202"/>
        <end position="218"/>
    </location>
</feature>
<dbReference type="Proteomes" id="UP000800039">
    <property type="component" value="Unassembled WGS sequence"/>
</dbReference>
<feature type="compositionally biased region" description="Polar residues" evidence="1">
    <location>
        <begin position="170"/>
        <end position="191"/>
    </location>
</feature>
<reference evidence="2" key="1">
    <citation type="submission" date="2020-01" db="EMBL/GenBank/DDBJ databases">
        <authorList>
            <consortium name="DOE Joint Genome Institute"/>
            <person name="Haridas S."/>
            <person name="Albert R."/>
            <person name="Binder M."/>
            <person name="Bloem J."/>
            <person name="Labutti K."/>
            <person name="Salamov A."/>
            <person name="Andreopoulos B."/>
            <person name="Baker S.E."/>
            <person name="Barry K."/>
            <person name="Bills G."/>
            <person name="Bluhm B.H."/>
            <person name="Cannon C."/>
            <person name="Castanera R."/>
            <person name="Culley D.E."/>
            <person name="Daum C."/>
            <person name="Ezra D."/>
            <person name="Gonzalez J.B."/>
            <person name="Henrissat B."/>
            <person name="Kuo A."/>
            <person name="Liang C."/>
            <person name="Lipzen A."/>
            <person name="Lutzoni F."/>
            <person name="Magnuson J."/>
            <person name="Mondo S."/>
            <person name="Nolan M."/>
            <person name="Ohm R."/>
            <person name="Pangilinan J."/>
            <person name="Park H.-J."/>
            <person name="Ramirez L."/>
            <person name="Alfaro M."/>
            <person name="Sun H."/>
            <person name="Tritt A."/>
            <person name="Yoshinaga Y."/>
            <person name="Zwiers L.-H."/>
            <person name="Turgeon B.G."/>
            <person name="Goodwin S.B."/>
            <person name="Spatafora J.W."/>
            <person name="Crous P.W."/>
            <person name="Grigoriev I.V."/>
        </authorList>
    </citation>
    <scope>NUCLEOTIDE SEQUENCE</scope>
    <source>
        <strain evidence="2">CBS 394.84</strain>
    </source>
</reference>
<keyword evidence="3" id="KW-1185">Reference proteome</keyword>